<dbReference type="PROSITE" id="PS50082">
    <property type="entry name" value="WD_REPEATS_2"/>
    <property type="match status" value="1"/>
</dbReference>
<dbReference type="InterPro" id="IPR001680">
    <property type="entry name" value="WD40_rpt"/>
</dbReference>
<keyword evidence="4" id="KW-1185">Reference proteome</keyword>
<evidence type="ECO:0000256" key="1">
    <source>
        <dbReference type="PROSITE-ProRule" id="PRU00221"/>
    </source>
</evidence>
<organism evidence="3 4">
    <name type="scientific">Paramecium pentaurelia</name>
    <dbReference type="NCBI Taxonomy" id="43138"/>
    <lineage>
        <taxon>Eukaryota</taxon>
        <taxon>Sar</taxon>
        <taxon>Alveolata</taxon>
        <taxon>Ciliophora</taxon>
        <taxon>Intramacronucleata</taxon>
        <taxon>Oligohymenophorea</taxon>
        <taxon>Peniculida</taxon>
        <taxon>Parameciidae</taxon>
        <taxon>Paramecium</taxon>
    </lineage>
</organism>
<gene>
    <name evidence="3" type="ORF">PPENT_87.1.T0890205</name>
</gene>
<sequence>MGSSGNRQNKTSKNNWAITKQQAEQDQQEQLGNHSSSEWTKTAPNTSGDSSWSSLPRVGEKQIGCPAPGSDDNSIRLWDVQNGKEIQSADKKYKDILAKFKAPLFSNNPLPESNNITILRISQTPLFQAQGALILKGEFINYEGYDLRSLFKSLGSCILEDLNQK</sequence>
<dbReference type="Proteomes" id="UP000689195">
    <property type="component" value="Unassembled WGS sequence"/>
</dbReference>
<feature type="region of interest" description="Disordered" evidence="2">
    <location>
        <begin position="1"/>
        <end position="74"/>
    </location>
</feature>
<name>A0A8S1WG31_9CILI</name>
<feature type="compositionally biased region" description="Polar residues" evidence="2">
    <location>
        <begin position="1"/>
        <end position="20"/>
    </location>
</feature>
<dbReference type="OrthoDB" id="1930760at2759"/>
<protein>
    <submittedName>
        <fullName evidence="3">Uncharacterized protein</fullName>
    </submittedName>
</protein>
<dbReference type="AlphaFoldDB" id="A0A8S1WG31"/>
<proteinExistence type="predicted"/>
<keyword evidence="1" id="KW-0853">WD repeat</keyword>
<reference evidence="3" key="1">
    <citation type="submission" date="2021-01" db="EMBL/GenBank/DDBJ databases">
        <authorList>
            <consortium name="Genoscope - CEA"/>
            <person name="William W."/>
        </authorList>
    </citation>
    <scope>NUCLEOTIDE SEQUENCE</scope>
</reference>
<accession>A0A8S1WG31</accession>
<evidence type="ECO:0000313" key="4">
    <source>
        <dbReference type="Proteomes" id="UP000689195"/>
    </source>
</evidence>
<evidence type="ECO:0000256" key="2">
    <source>
        <dbReference type="SAM" id="MobiDB-lite"/>
    </source>
</evidence>
<feature type="compositionally biased region" description="Low complexity" evidence="2">
    <location>
        <begin position="21"/>
        <end position="30"/>
    </location>
</feature>
<evidence type="ECO:0000313" key="3">
    <source>
        <dbReference type="EMBL" id="CAD8187682.1"/>
    </source>
</evidence>
<feature type="compositionally biased region" description="Polar residues" evidence="2">
    <location>
        <begin position="31"/>
        <end position="54"/>
    </location>
</feature>
<feature type="repeat" description="WD" evidence="1">
    <location>
        <begin position="69"/>
        <end position="88"/>
    </location>
</feature>
<comment type="caution">
    <text evidence="3">The sequence shown here is derived from an EMBL/GenBank/DDBJ whole genome shotgun (WGS) entry which is preliminary data.</text>
</comment>
<dbReference type="EMBL" id="CAJJDO010000089">
    <property type="protein sequence ID" value="CAD8187682.1"/>
    <property type="molecule type" value="Genomic_DNA"/>
</dbReference>